<gene>
    <name evidence="4" type="ORF">GNP95_19725</name>
</gene>
<dbReference type="Gene3D" id="3.40.50.2000">
    <property type="entry name" value="Glycogen Phosphorylase B"/>
    <property type="match status" value="2"/>
</dbReference>
<comment type="caution">
    <text evidence="4">The sequence shown here is derived from an EMBL/GenBank/DDBJ whole genome shotgun (WGS) entry which is preliminary data.</text>
</comment>
<dbReference type="PANTHER" id="PTHR46401:SF2">
    <property type="entry name" value="GLYCOSYLTRANSFERASE WBBK-RELATED"/>
    <property type="match status" value="1"/>
</dbReference>
<feature type="coiled-coil region" evidence="2">
    <location>
        <begin position="302"/>
        <end position="329"/>
    </location>
</feature>
<dbReference type="Proteomes" id="UP000447876">
    <property type="component" value="Unassembled WGS sequence"/>
</dbReference>
<evidence type="ECO:0000256" key="1">
    <source>
        <dbReference type="ARBA" id="ARBA00022679"/>
    </source>
</evidence>
<dbReference type="PANTHER" id="PTHR46401">
    <property type="entry name" value="GLYCOSYLTRANSFERASE WBBK-RELATED"/>
    <property type="match status" value="1"/>
</dbReference>
<evidence type="ECO:0000313" key="5">
    <source>
        <dbReference type="Proteomes" id="UP000447876"/>
    </source>
</evidence>
<dbReference type="GO" id="GO:0016757">
    <property type="term" value="F:glycosyltransferase activity"/>
    <property type="evidence" value="ECO:0007669"/>
    <property type="project" value="InterPro"/>
</dbReference>
<dbReference type="Pfam" id="PF00534">
    <property type="entry name" value="Glycos_transf_1"/>
    <property type="match status" value="1"/>
</dbReference>
<dbReference type="InterPro" id="IPR001296">
    <property type="entry name" value="Glyco_trans_1"/>
</dbReference>
<dbReference type="RefSeq" id="WP_155612575.1">
    <property type="nucleotide sequence ID" value="NZ_WNZW01000010.1"/>
</dbReference>
<dbReference type="OrthoDB" id="9806653at2"/>
<evidence type="ECO:0000256" key="2">
    <source>
        <dbReference type="SAM" id="Coils"/>
    </source>
</evidence>
<evidence type="ECO:0000259" key="3">
    <source>
        <dbReference type="Pfam" id="PF00534"/>
    </source>
</evidence>
<evidence type="ECO:0000313" key="4">
    <source>
        <dbReference type="EMBL" id="MUG47199.1"/>
    </source>
</evidence>
<organism evidence="4 5">
    <name type="scientific">Paenibacillus woosongensis</name>
    <dbReference type="NCBI Taxonomy" id="307580"/>
    <lineage>
        <taxon>Bacteria</taxon>
        <taxon>Bacillati</taxon>
        <taxon>Bacillota</taxon>
        <taxon>Bacilli</taxon>
        <taxon>Bacillales</taxon>
        <taxon>Paenibacillaceae</taxon>
        <taxon>Paenibacillus</taxon>
    </lineage>
</organism>
<protein>
    <submittedName>
        <fullName evidence="4">Glycosyltransferase</fullName>
    </submittedName>
</protein>
<sequence>MNQIRILNVYKWATMGGVERVFLNRAHAFKNAGLNVKYDVHFLYDSGGITRFQNYIESNNLEDHIELVSQLEADKYDVILSVDTPEIFDYTNNYSKVFLECHTSYKDNRSYIRRLPYNLGGIIVPSNFFAEELKKELPGYLKDKIYKLSNFTVESTPSLKLNNLIYGKTPLLYLGRLDKLKNIEEILQILADYLETFGDDFILILAGPIIEHEISLQELLIKYDVVNRVVYLPPIDFEYVNKIFQMIVLHKGIFISSSKSETFGLSCAEAIYNNIPTLLSSITAHEELVNNDSRFLYRLGNIKEASQKLHSIQQNYSEYKHQLKKLQYNFSDKQFLKDWISLIEGVVSV</sequence>
<name>A0A7X2Z431_9BACL</name>
<accession>A0A7X2Z431</accession>
<proteinExistence type="predicted"/>
<feature type="domain" description="Glycosyl transferase family 1" evidence="3">
    <location>
        <begin position="170"/>
        <end position="325"/>
    </location>
</feature>
<dbReference type="AlphaFoldDB" id="A0A7X2Z431"/>
<keyword evidence="1 4" id="KW-0808">Transferase</keyword>
<keyword evidence="2" id="KW-0175">Coiled coil</keyword>
<dbReference type="EMBL" id="WNZW01000010">
    <property type="protein sequence ID" value="MUG47199.1"/>
    <property type="molecule type" value="Genomic_DNA"/>
</dbReference>
<dbReference type="SUPFAM" id="SSF53756">
    <property type="entry name" value="UDP-Glycosyltransferase/glycogen phosphorylase"/>
    <property type="match status" value="1"/>
</dbReference>
<reference evidence="4 5" key="1">
    <citation type="submission" date="2019-11" db="EMBL/GenBank/DDBJ databases">
        <title>Draft genome sequences of five Paenibacillus species of dairy origin.</title>
        <authorList>
            <person name="Olajide A.M."/>
            <person name="Chen S."/>
            <person name="Lapointe G."/>
        </authorList>
    </citation>
    <scope>NUCLEOTIDE SEQUENCE [LARGE SCALE GENOMIC DNA]</scope>
    <source>
        <strain evidence="4 5">12CR55</strain>
    </source>
</reference>